<dbReference type="InterPro" id="IPR051704">
    <property type="entry name" value="FAD_aromatic-hydroxylase"/>
</dbReference>
<dbReference type="Gene3D" id="3.50.50.60">
    <property type="entry name" value="FAD/NAD(P)-binding domain"/>
    <property type="match status" value="1"/>
</dbReference>
<feature type="chain" id="PRO_5040415711" evidence="4">
    <location>
        <begin position="20"/>
        <end position="421"/>
    </location>
</feature>
<evidence type="ECO:0000259" key="5">
    <source>
        <dbReference type="Pfam" id="PF01494"/>
    </source>
</evidence>
<dbReference type="Pfam" id="PF01494">
    <property type="entry name" value="FAD_binding_3"/>
    <property type="match status" value="1"/>
</dbReference>
<proteinExistence type="predicted"/>
<dbReference type="AlphaFoldDB" id="A0A9P9EHT9"/>
<dbReference type="GO" id="GO:0071949">
    <property type="term" value="F:FAD binding"/>
    <property type="evidence" value="ECO:0007669"/>
    <property type="project" value="InterPro"/>
</dbReference>
<dbReference type="InterPro" id="IPR036188">
    <property type="entry name" value="FAD/NAD-bd_sf"/>
</dbReference>
<evidence type="ECO:0000313" key="6">
    <source>
        <dbReference type="EMBL" id="KAH7136901.1"/>
    </source>
</evidence>
<dbReference type="Gene3D" id="3.30.9.10">
    <property type="entry name" value="D-Amino Acid Oxidase, subunit A, domain 2"/>
    <property type="match status" value="1"/>
</dbReference>
<reference evidence="6" key="1">
    <citation type="journal article" date="2021" name="Nat. Commun.">
        <title>Genetic determinants of endophytism in the Arabidopsis root mycobiome.</title>
        <authorList>
            <person name="Mesny F."/>
            <person name="Miyauchi S."/>
            <person name="Thiergart T."/>
            <person name="Pickel B."/>
            <person name="Atanasova L."/>
            <person name="Karlsson M."/>
            <person name="Huettel B."/>
            <person name="Barry K.W."/>
            <person name="Haridas S."/>
            <person name="Chen C."/>
            <person name="Bauer D."/>
            <person name="Andreopoulos W."/>
            <person name="Pangilinan J."/>
            <person name="LaButti K."/>
            <person name="Riley R."/>
            <person name="Lipzen A."/>
            <person name="Clum A."/>
            <person name="Drula E."/>
            <person name="Henrissat B."/>
            <person name="Kohler A."/>
            <person name="Grigoriev I.V."/>
            <person name="Martin F.M."/>
            <person name="Hacquard S."/>
        </authorList>
    </citation>
    <scope>NUCLEOTIDE SEQUENCE</scope>
    <source>
        <strain evidence="6">MPI-CAGE-AT-0021</strain>
    </source>
</reference>
<evidence type="ECO:0000313" key="7">
    <source>
        <dbReference type="Proteomes" id="UP000717696"/>
    </source>
</evidence>
<keyword evidence="2" id="KW-0274">FAD</keyword>
<evidence type="ECO:0000256" key="4">
    <source>
        <dbReference type="SAM" id="SignalP"/>
    </source>
</evidence>
<keyword evidence="7" id="KW-1185">Reference proteome</keyword>
<feature type="domain" description="FAD-binding" evidence="5">
    <location>
        <begin position="4"/>
        <end position="358"/>
    </location>
</feature>
<accession>A0A9P9EHT9</accession>
<comment type="caution">
    <text evidence="6">The sequence shown here is derived from an EMBL/GenBank/DDBJ whole genome shotgun (WGS) entry which is preliminary data.</text>
</comment>
<dbReference type="PRINTS" id="PR00420">
    <property type="entry name" value="RNGMNOXGNASE"/>
</dbReference>
<dbReference type="EMBL" id="JAGMUU010000016">
    <property type="protein sequence ID" value="KAH7136901.1"/>
    <property type="molecule type" value="Genomic_DNA"/>
</dbReference>
<evidence type="ECO:0000256" key="1">
    <source>
        <dbReference type="ARBA" id="ARBA00022630"/>
    </source>
</evidence>
<protein>
    <submittedName>
        <fullName evidence="6">Oxidoreductase</fullName>
    </submittedName>
</protein>
<dbReference type="InterPro" id="IPR002938">
    <property type="entry name" value="FAD-bd"/>
</dbReference>
<evidence type="ECO:0000256" key="3">
    <source>
        <dbReference type="ARBA" id="ARBA00023002"/>
    </source>
</evidence>
<keyword evidence="1" id="KW-0285">Flavoprotein</keyword>
<dbReference type="Proteomes" id="UP000717696">
    <property type="component" value="Unassembled WGS sequence"/>
</dbReference>
<dbReference type="GO" id="GO:0016491">
    <property type="term" value="F:oxidoreductase activity"/>
    <property type="evidence" value="ECO:0007669"/>
    <property type="project" value="UniProtKB-KW"/>
</dbReference>
<dbReference type="PANTHER" id="PTHR46865:SF2">
    <property type="entry name" value="MONOOXYGENASE"/>
    <property type="match status" value="1"/>
</dbReference>
<organism evidence="6 7">
    <name type="scientific">Dactylonectria estremocensis</name>
    <dbReference type="NCBI Taxonomy" id="1079267"/>
    <lineage>
        <taxon>Eukaryota</taxon>
        <taxon>Fungi</taxon>
        <taxon>Dikarya</taxon>
        <taxon>Ascomycota</taxon>
        <taxon>Pezizomycotina</taxon>
        <taxon>Sordariomycetes</taxon>
        <taxon>Hypocreomycetidae</taxon>
        <taxon>Hypocreales</taxon>
        <taxon>Nectriaceae</taxon>
        <taxon>Dactylonectria</taxon>
    </lineage>
</organism>
<name>A0A9P9EHT9_9HYPO</name>
<gene>
    <name evidence="6" type="ORF">B0J13DRAFT_609733</name>
</gene>
<sequence length="421" mass="46092">MSKLKVLIVGASIAGPTAAYWLAKAGANVTVIERFPQLRTNGQNVDIRTTGVEVMRKMPGMEAAVRAKLTPLDGLSFVRADGRPYGTITMTGNPDQQSLLSEYEIYRGHLARILYDLTKDNDRIKYVFGEQIASMHQHKTHDGPVTVEFANGFPTAEFDLVVACDGTTSKTRAMGLGCAVRDHMHPVNCWMAFFSIQKDLFNGSKTGHGFSAPGGRSIAAGSDPEGGSKVTFIAVHPRGDDDAIQPFRDAMKRGDDALKTFVAEHYKGVGWKTDEAIEGMMASQDFYANEVVQVKVPHLHKGRFVLIGDAGYAPGPTGTGTSLAMTGAYVLAGEVAKHRGDLTAGLRGYEDRMRPIVDKLQKIPALVPTVMAPQTAWGIWLRNSIFAFICWTRMIEFSQKYFATAFAKTDKNMLPEYEWAA</sequence>
<evidence type="ECO:0000256" key="2">
    <source>
        <dbReference type="ARBA" id="ARBA00022827"/>
    </source>
</evidence>
<keyword evidence="3" id="KW-0560">Oxidoreductase</keyword>
<dbReference type="OrthoDB" id="655030at2759"/>
<feature type="signal peptide" evidence="4">
    <location>
        <begin position="1"/>
        <end position="19"/>
    </location>
</feature>
<dbReference type="SUPFAM" id="SSF51905">
    <property type="entry name" value="FAD/NAD(P)-binding domain"/>
    <property type="match status" value="1"/>
</dbReference>
<keyword evidence="4" id="KW-0732">Signal</keyword>
<dbReference type="PANTHER" id="PTHR46865">
    <property type="entry name" value="OXIDOREDUCTASE-RELATED"/>
    <property type="match status" value="1"/>
</dbReference>